<comment type="caution">
    <text evidence="2">The sequence shown here is derived from an EMBL/GenBank/DDBJ whole genome shotgun (WGS) entry which is preliminary data.</text>
</comment>
<gene>
    <name evidence="2" type="ORF">FWK35_00028278</name>
</gene>
<dbReference type="AlphaFoldDB" id="A0A6G0ZAV6"/>
<dbReference type="EMBL" id="VUJU01000861">
    <property type="protein sequence ID" value="KAF0767962.1"/>
    <property type="molecule type" value="Genomic_DNA"/>
</dbReference>
<organism evidence="2 3">
    <name type="scientific">Aphis craccivora</name>
    <name type="common">Cowpea aphid</name>
    <dbReference type="NCBI Taxonomy" id="307492"/>
    <lineage>
        <taxon>Eukaryota</taxon>
        <taxon>Metazoa</taxon>
        <taxon>Ecdysozoa</taxon>
        <taxon>Arthropoda</taxon>
        <taxon>Hexapoda</taxon>
        <taxon>Insecta</taxon>
        <taxon>Pterygota</taxon>
        <taxon>Neoptera</taxon>
        <taxon>Paraneoptera</taxon>
        <taxon>Hemiptera</taxon>
        <taxon>Sternorrhyncha</taxon>
        <taxon>Aphidomorpha</taxon>
        <taxon>Aphidoidea</taxon>
        <taxon>Aphididae</taxon>
        <taxon>Aphidini</taxon>
        <taxon>Aphis</taxon>
        <taxon>Aphis</taxon>
    </lineage>
</organism>
<evidence type="ECO:0000313" key="2">
    <source>
        <dbReference type="EMBL" id="KAF0767962.1"/>
    </source>
</evidence>
<evidence type="ECO:0000256" key="1">
    <source>
        <dbReference type="SAM" id="MobiDB-lite"/>
    </source>
</evidence>
<evidence type="ECO:0000313" key="3">
    <source>
        <dbReference type="Proteomes" id="UP000478052"/>
    </source>
</evidence>
<keyword evidence="3" id="KW-1185">Reference proteome</keyword>
<proteinExistence type="predicted"/>
<feature type="region of interest" description="Disordered" evidence="1">
    <location>
        <begin position="1"/>
        <end position="24"/>
    </location>
</feature>
<dbReference type="OrthoDB" id="10309948at2759"/>
<accession>A0A6G0ZAV6</accession>
<protein>
    <submittedName>
        <fullName evidence="2">Uncharacterized protein</fullName>
    </submittedName>
</protein>
<sequence>MSSRLKNNRASVSCETDVSSEETEECDCVKSLPYKDWILKQPDGTQYPVPSTEMVDGVNAALSCLFKTTSAKPRHRKSGKSTLRH</sequence>
<reference evidence="2 3" key="1">
    <citation type="submission" date="2019-08" db="EMBL/GenBank/DDBJ databases">
        <title>Whole genome of Aphis craccivora.</title>
        <authorList>
            <person name="Voronova N.V."/>
            <person name="Shulinski R.S."/>
            <person name="Bandarenka Y.V."/>
            <person name="Zhorov D.G."/>
            <person name="Warner D."/>
        </authorList>
    </citation>
    <scope>NUCLEOTIDE SEQUENCE [LARGE SCALE GENOMIC DNA]</scope>
    <source>
        <strain evidence="2">180601</strain>
        <tissue evidence="2">Whole Body</tissue>
    </source>
</reference>
<dbReference type="Proteomes" id="UP000478052">
    <property type="component" value="Unassembled WGS sequence"/>
</dbReference>
<name>A0A6G0ZAV6_APHCR</name>
<feature type="compositionally biased region" description="Polar residues" evidence="1">
    <location>
        <begin position="1"/>
        <end position="17"/>
    </location>
</feature>